<dbReference type="PANTHER" id="PTHR43081">
    <property type="entry name" value="ADENYLATE CYCLASE, TERMINAL-DIFFERENTIATION SPECIFIC-RELATED"/>
    <property type="match status" value="1"/>
</dbReference>
<dbReference type="Proteomes" id="UP000720124">
    <property type="component" value="Unassembled WGS sequence"/>
</dbReference>
<dbReference type="SMART" id="SM00044">
    <property type="entry name" value="CYCc"/>
    <property type="match status" value="1"/>
</dbReference>
<dbReference type="SUPFAM" id="SSF55073">
    <property type="entry name" value="Nucleotide cyclase"/>
    <property type="match status" value="1"/>
</dbReference>
<comment type="caution">
    <text evidence="3">The sequence shown here is derived from an EMBL/GenBank/DDBJ whole genome shotgun (WGS) entry which is preliminary data.</text>
</comment>
<feature type="transmembrane region" description="Helical" evidence="1">
    <location>
        <begin position="223"/>
        <end position="244"/>
    </location>
</feature>
<feature type="transmembrane region" description="Helical" evidence="1">
    <location>
        <begin position="21"/>
        <end position="42"/>
    </location>
</feature>
<keyword evidence="4" id="KW-1185">Reference proteome</keyword>
<gene>
    <name evidence="3" type="ORF">HJA87_19185</name>
</gene>
<dbReference type="InterPro" id="IPR001054">
    <property type="entry name" value="A/G_cyclase"/>
</dbReference>
<sequence>MLFRKMNEGSPVISESAARRSGYWLIVVVLAMLAGLPLAVWLDINDLSGNTLRRQARDMSSLISSIRSYYSTNVVGRVLAAHASGATSGTVVSHNYANIPGAIPLPATLSLELGDVIKEQQANITYRFVSDLPFKSRASHELDDFERKALAALRANSQQALNDLTRVGLTDTLRFITPVVMGQACVACHNTHPESPKTDWKVGDVRGIQEVVIRQPYASNVFAFKYLLCYFLFVAVIGISFILLQRQQTRAIHGANQDLEAANEFLASISLKISRYLSPQIYKSIFSGQKDVVVHTERKRLTIFFSDIKDFTATTERLQPEALTEMLNEYLTEMSNIALQHGGTVDKFIGDAMLVFFGDPETKGPEEDAKACLRMAVDMQRRLGELKDRWRRNGTEEPFVVRMGINSGYCNVGNFGSSDRMDYTIIGAEANLAARLQSIAQGGEIVISYETYALVNEIVDAHPLPPITMKGIQREVVPYAVDGLKLGADHKSRVLSEHLSGLDLHLDMGRLEPADRLRVRTALKEAIAALDEALPETMERNRISGEA</sequence>
<dbReference type="EMBL" id="JABTXI010000007">
    <property type="protein sequence ID" value="MBY3591979.1"/>
    <property type="molecule type" value="Genomic_DNA"/>
</dbReference>
<organism evidence="3 4">
    <name type="scientific">Rhizobium bangladeshense</name>
    <dbReference type="NCBI Taxonomy" id="1138189"/>
    <lineage>
        <taxon>Bacteria</taxon>
        <taxon>Pseudomonadati</taxon>
        <taxon>Pseudomonadota</taxon>
        <taxon>Alphaproteobacteria</taxon>
        <taxon>Hyphomicrobiales</taxon>
        <taxon>Rhizobiaceae</taxon>
        <taxon>Rhizobium/Agrobacterium group</taxon>
        <taxon>Rhizobium</taxon>
    </lineage>
</organism>
<evidence type="ECO:0000313" key="4">
    <source>
        <dbReference type="Proteomes" id="UP000720124"/>
    </source>
</evidence>
<keyword evidence="1" id="KW-0812">Transmembrane</keyword>
<evidence type="ECO:0000313" key="3">
    <source>
        <dbReference type="EMBL" id="MBY3591979.1"/>
    </source>
</evidence>
<dbReference type="Pfam" id="PF11845">
    <property type="entry name" value="Tll0287-like"/>
    <property type="match status" value="1"/>
</dbReference>
<keyword evidence="1" id="KW-0472">Membrane</keyword>
<name>A0ABS7LKZ3_9HYPH</name>
<feature type="domain" description="Guanylate cyclase" evidence="2">
    <location>
        <begin position="302"/>
        <end position="437"/>
    </location>
</feature>
<proteinExistence type="predicted"/>
<accession>A0ABS7LKZ3</accession>
<dbReference type="InterPro" id="IPR050697">
    <property type="entry name" value="Adenylyl/Guanylyl_Cyclase_3/4"/>
</dbReference>
<dbReference type="PANTHER" id="PTHR43081:SF18">
    <property type="entry name" value="BLL7624 PROTEIN"/>
    <property type="match status" value="1"/>
</dbReference>
<keyword evidence="1" id="KW-1133">Transmembrane helix</keyword>
<evidence type="ECO:0000256" key="1">
    <source>
        <dbReference type="SAM" id="Phobius"/>
    </source>
</evidence>
<evidence type="ECO:0000259" key="2">
    <source>
        <dbReference type="PROSITE" id="PS50125"/>
    </source>
</evidence>
<dbReference type="Gene3D" id="3.30.70.1230">
    <property type="entry name" value="Nucleotide cyclase"/>
    <property type="match status" value="1"/>
</dbReference>
<dbReference type="InterPro" id="IPR021796">
    <property type="entry name" value="Tll0287-like_dom"/>
</dbReference>
<protein>
    <submittedName>
        <fullName evidence="3">Adenylate/guanylate cyclase domain-containing protein</fullName>
    </submittedName>
</protein>
<dbReference type="PROSITE" id="PS50125">
    <property type="entry name" value="GUANYLATE_CYCLASE_2"/>
    <property type="match status" value="1"/>
</dbReference>
<dbReference type="Pfam" id="PF00211">
    <property type="entry name" value="Guanylate_cyc"/>
    <property type="match status" value="1"/>
</dbReference>
<dbReference type="InterPro" id="IPR029787">
    <property type="entry name" value="Nucleotide_cyclase"/>
</dbReference>
<reference evidence="3 4" key="1">
    <citation type="submission" date="2020-06" db="EMBL/GenBank/DDBJ databases">
        <title>Global-level population genomics: horizontal gene transfer, symbiosis and evolution in Rhizobia.</title>
        <authorList>
            <person name="Gai Y."/>
        </authorList>
    </citation>
    <scope>NUCLEOTIDE SEQUENCE [LARGE SCALE GENOMIC DNA]</scope>
    <source>
        <strain evidence="3 4">PLR6_1b</strain>
    </source>
</reference>
<dbReference type="CDD" id="cd07302">
    <property type="entry name" value="CHD"/>
    <property type="match status" value="1"/>
</dbReference>